<dbReference type="InterPro" id="IPR044751">
    <property type="entry name" value="Ion_transp-like_CBS"/>
</dbReference>
<keyword evidence="2" id="KW-0677">Repeat</keyword>
<dbReference type="CDD" id="cd04590">
    <property type="entry name" value="CBS_pair_CorC_HlyC_assoc"/>
    <property type="match status" value="1"/>
</dbReference>
<dbReference type="SUPFAM" id="SSF56176">
    <property type="entry name" value="FAD-binding/transporter-associated domain-like"/>
    <property type="match status" value="1"/>
</dbReference>
<evidence type="ECO:0000256" key="2">
    <source>
        <dbReference type="ARBA" id="ARBA00022737"/>
    </source>
</evidence>
<evidence type="ECO:0000313" key="8">
    <source>
        <dbReference type="Proteomes" id="UP000015347"/>
    </source>
</evidence>
<organism evidence="7 8">
    <name type="scientific">Salipiger mucosus DSM 16094</name>
    <dbReference type="NCBI Taxonomy" id="1123237"/>
    <lineage>
        <taxon>Bacteria</taxon>
        <taxon>Pseudomonadati</taxon>
        <taxon>Pseudomonadota</taxon>
        <taxon>Alphaproteobacteria</taxon>
        <taxon>Rhodobacterales</taxon>
        <taxon>Roseobacteraceae</taxon>
        <taxon>Salipiger</taxon>
    </lineage>
</organism>
<name>S9S0C6_9RHOB</name>
<dbReference type="InterPro" id="IPR046342">
    <property type="entry name" value="CBS_dom_sf"/>
</dbReference>
<comment type="caution">
    <text evidence="7">The sequence shown here is derived from an EMBL/GenBank/DDBJ whole genome shotgun (WGS) entry which is preliminary data.</text>
</comment>
<feature type="compositionally biased region" description="Polar residues" evidence="5">
    <location>
        <begin position="1"/>
        <end position="19"/>
    </location>
</feature>
<evidence type="ECO:0000256" key="3">
    <source>
        <dbReference type="ARBA" id="ARBA00023122"/>
    </source>
</evidence>
<dbReference type="Gene3D" id="3.10.580.10">
    <property type="entry name" value="CBS-domain"/>
    <property type="match status" value="1"/>
</dbReference>
<feature type="region of interest" description="Disordered" evidence="5">
    <location>
        <begin position="292"/>
        <end position="315"/>
    </location>
</feature>
<dbReference type="OrthoDB" id="9797674at2"/>
<dbReference type="PROSITE" id="PS51371">
    <property type="entry name" value="CBS"/>
    <property type="match status" value="1"/>
</dbReference>
<comment type="similarity">
    <text evidence="1">Belongs to the UPF0053 family. Hemolysin C subfamily.</text>
</comment>
<feature type="region of interest" description="Disordered" evidence="5">
    <location>
        <begin position="1"/>
        <end position="55"/>
    </location>
</feature>
<dbReference type="SUPFAM" id="SSF54631">
    <property type="entry name" value="CBS-domain pair"/>
    <property type="match status" value="1"/>
</dbReference>
<dbReference type="InterPro" id="IPR005170">
    <property type="entry name" value="Transptr-assoc_dom"/>
</dbReference>
<reference evidence="8" key="1">
    <citation type="journal article" date="2014" name="Stand. Genomic Sci.">
        <title>Genome sequence of the exopolysaccharide-producing Salipiger mucosus type strain (DSM 16094(T)), a moderately halophilic member of the Roseobacter clade.</title>
        <authorList>
            <person name="Riedel T."/>
            <person name="Spring S."/>
            <person name="Fiebig A."/>
            <person name="Petersen J."/>
            <person name="Kyrpides N.C."/>
            <person name="Goker M."/>
            <person name="Klenk H.P."/>
        </authorList>
    </citation>
    <scope>NUCLEOTIDE SEQUENCE [LARGE SCALE GENOMIC DNA]</scope>
    <source>
        <strain evidence="8">DSM 16094</strain>
    </source>
</reference>
<keyword evidence="8" id="KW-1185">Reference proteome</keyword>
<dbReference type="InterPro" id="IPR036318">
    <property type="entry name" value="FAD-bd_PCMH-like_sf"/>
</dbReference>
<keyword evidence="3 4" id="KW-0129">CBS domain</keyword>
<feature type="domain" description="CBS" evidence="6">
    <location>
        <begin position="139"/>
        <end position="196"/>
    </location>
</feature>
<dbReference type="RefSeq" id="WP_020038481.1">
    <property type="nucleotide sequence ID" value="NZ_KE557278.1"/>
</dbReference>
<accession>S9S0C6</accession>
<proteinExistence type="inferred from homology"/>
<dbReference type="eggNOG" id="COG1253">
    <property type="taxonomic scope" value="Bacteria"/>
</dbReference>
<dbReference type="Pfam" id="PF00571">
    <property type="entry name" value="CBS"/>
    <property type="match status" value="1"/>
</dbReference>
<dbReference type="FunFam" id="3.10.580.10:FF:000002">
    <property type="entry name" value="Magnesium/cobalt efflux protein CorC"/>
    <property type="match status" value="1"/>
</dbReference>
<evidence type="ECO:0000256" key="4">
    <source>
        <dbReference type="PROSITE-ProRule" id="PRU00703"/>
    </source>
</evidence>
<dbReference type="HOGENOM" id="CLU_015237_3_1_5"/>
<evidence type="ECO:0000256" key="5">
    <source>
        <dbReference type="SAM" id="MobiDB-lite"/>
    </source>
</evidence>
<evidence type="ECO:0000259" key="6">
    <source>
        <dbReference type="PROSITE" id="PS51371"/>
    </source>
</evidence>
<sequence length="315" mass="34045">MGETDGSSKAAQSAPSTEQTECKTGFFRRIFNGLNGAPDEDAPENGQAVPAPHRPAHGMINLRRMRVEDVAIPKADIVAVPDTIDREGLAEVFRESGMTRLPVYSGTLDTPVGMAHLKDFALKYGFNGHGEEDFDLSELVRPLVFVPPSMPIGVLLTKMQTERRHMALVIDEYGGVDGLVTIEDLIEQVIGEIEDEHDIDEGRNFTRESSGSYLALAKTPLEEFEAGTGLALTDHDEIDEEGIDTLGGLVFMLAGRVPARGEVVPHPGGVDFEVVEADPRRIKRLRVRPSAEALQEAAPVVDQPLGDGRSAAQGA</sequence>
<evidence type="ECO:0000256" key="1">
    <source>
        <dbReference type="ARBA" id="ARBA00006446"/>
    </source>
</evidence>
<dbReference type="InterPro" id="IPR016169">
    <property type="entry name" value="FAD-bd_PCMH_sub2"/>
</dbReference>
<protein>
    <submittedName>
        <fullName evidence="7">Magnesium and cobalt efflux protein CorC</fullName>
    </submittedName>
</protein>
<dbReference type="PANTHER" id="PTHR22777">
    <property type="entry name" value="HEMOLYSIN-RELATED"/>
    <property type="match status" value="1"/>
</dbReference>
<dbReference type="GO" id="GO:0005886">
    <property type="term" value="C:plasma membrane"/>
    <property type="evidence" value="ECO:0007669"/>
    <property type="project" value="TreeGrafter"/>
</dbReference>
<gene>
    <name evidence="7" type="ORF">Salmuc_05621</name>
</gene>
<dbReference type="InterPro" id="IPR000644">
    <property type="entry name" value="CBS_dom"/>
</dbReference>
<dbReference type="PANTHER" id="PTHR22777:SF27">
    <property type="entry name" value="MAGNESIUM AND COBALT EFFLUX PROTEIN CORC"/>
    <property type="match status" value="1"/>
</dbReference>
<evidence type="ECO:0000313" key="7">
    <source>
        <dbReference type="EMBL" id="EPX79679.1"/>
    </source>
</evidence>
<dbReference type="Proteomes" id="UP000015347">
    <property type="component" value="Unassembled WGS sequence"/>
</dbReference>
<dbReference type="Gene3D" id="3.30.465.10">
    <property type="match status" value="1"/>
</dbReference>
<dbReference type="Pfam" id="PF03471">
    <property type="entry name" value="CorC_HlyC"/>
    <property type="match status" value="1"/>
</dbReference>
<dbReference type="GO" id="GO:0050660">
    <property type="term" value="F:flavin adenine dinucleotide binding"/>
    <property type="evidence" value="ECO:0007669"/>
    <property type="project" value="InterPro"/>
</dbReference>
<dbReference type="SMART" id="SM01091">
    <property type="entry name" value="CorC_HlyC"/>
    <property type="match status" value="1"/>
</dbReference>
<dbReference type="STRING" id="1123237.Salmuc_05621"/>
<dbReference type="EMBL" id="APVH01000035">
    <property type="protein sequence ID" value="EPX79679.1"/>
    <property type="molecule type" value="Genomic_DNA"/>
</dbReference>
<dbReference type="AlphaFoldDB" id="S9S0C6"/>